<dbReference type="AlphaFoldDB" id="A0A328CA02"/>
<feature type="region of interest" description="Disordered" evidence="2">
    <location>
        <begin position="216"/>
        <end position="242"/>
    </location>
</feature>
<evidence type="ECO:0000313" key="5">
    <source>
        <dbReference type="Proteomes" id="UP000249169"/>
    </source>
</evidence>
<reference evidence="4 5" key="1">
    <citation type="submission" date="2018-05" db="EMBL/GenBank/DDBJ databases">
        <title>Lujinxingia marina gen. nov. sp. nov., a new facultative anaerobic member of the class Deltaproteobacteria, and proposal of Lujinxingaceae fam. nov.</title>
        <authorList>
            <person name="Li C.-M."/>
        </authorList>
    </citation>
    <scope>NUCLEOTIDE SEQUENCE [LARGE SCALE GENOMIC DNA]</scope>
    <source>
        <strain evidence="4 5">B210</strain>
    </source>
</reference>
<dbReference type="SUPFAM" id="SSF48452">
    <property type="entry name" value="TPR-like"/>
    <property type="match status" value="1"/>
</dbReference>
<comment type="caution">
    <text evidence="4">The sequence shown here is derived from an EMBL/GenBank/DDBJ whole genome shotgun (WGS) entry which is preliminary data.</text>
</comment>
<feature type="repeat" description="TPR" evidence="1">
    <location>
        <begin position="322"/>
        <end position="355"/>
    </location>
</feature>
<dbReference type="InterPro" id="IPR001623">
    <property type="entry name" value="DnaJ_domain"/>
</dbReference>
<dbReference type="Gene3D" id="1.25.40.10">
    <property type="entry name" value="Tetratricopeptide repeat domain"/>
    <property type="match status" value="1"/>
</dbReference>
<feature type="repeat" description="TPR" evidence="1">
    <location>
        <begin position="254"/>
        <end position="287"/>
    </location>
</feature>
<gene>
    <name evidence="4" type="ORF">DL240_04445</name>
</gene>
<dbReference type="InterPro" id="IPR019734">
    <property type="entry name" value="TPR_rpt"/>
</dbReference>
<dbReference type="PROSITE" id="PS00636">
    <property type="entry name" value="DNAJ_1"/>
    <property type="match status" value="1"/>
</dbReference>
<name>A0A328CA02_9DELT</name>
<dbReference type="InterPro" id="IPR011990">
    <property type="entry name" value="TPR-like_helical_dom_sf"/>
</dbReference>
<keyword evidence="1" id="KW-0802">TPR repeat</keyword>
<evidence type="ECO:0000256" key="2">
    <source>
        <dbReference type="SAM" id="MobiDB-lite"/>
    </source>
</evidence>
<dbReference type="SMART" id="SM00028">
    <property type="entry name" value="TPR"/>
    <property type="match status" value="2"/>
</dbReference>
<keyword evidence="5" id="KW-1185">Reference proteome</keyword>
<dbReference type="PROSITE" id="PS50076">
    <property type="entry name" value="DNAJ_2"/>
    <property type="match status" value="1"/>
</dbReference>
<dbReference type="Proteomes" id="UP000249169">
    <property type="component" value="Unassembled WGS sequence"/>
</dbReference>
<dbReference type="RefSeq" id="WP_111728639.1">
    <property type="nucleotide sequence ID" value="NZ_QHKO01000001.1"/>
</dbReference>
<dbReference type="PRINTS" id="PR00625">
    <property type="entry name" value="JDOMAIN"/>
</dbReference>
<accession>A0A328CA02</accession>
<dbReference type="InterPro" id="IPR018253">
    <property type="entry name" value="DnaJ_domain_CS"/>
</dbReference>
<organism evidence="4 5">
    <name type="scientific">Lujinxingia litoralis</name>
    <dbReference type="NCBI Taxonomy" id="2211119"/>
    <lineage>
        <taxon>Bacteria</taxon>
        <taxon>Deltaproteobacteria</taxon>
        <taxon>Bradymonadales</taxon>
        <taxon>Lujinxingiaceae</taxon>
        <taxon>Lujinxingia</taxon>
    </lineage>
</organism>
<dbReference type="InterPro" id="IPR052763">
    <property type="entry name" value="DnaJ_C4"/>
</dbReference>
<sequence length="367" mass="41457">MPSIDETLAPRVLNGVDFRSLSSPLTPEEFFVLSRVDGSMSVGQLCSVSGLGRSKTMECIERLWRSGLIELPGVEPPAATAAPEPSPPEADEPAPDKDQDLARAIVARFPMALADFAFDQELLAQSVELDEDFKREVVFVYEQLDAVNYYELLGVPDDCARRELRNAYFAMSKRYHPDRFFRKLLGDYEMRIEKIFQRITRAYQTLSNRNKRRDYDASLAQEPPQPPIPASTPLAQRSEPLEEVASERKRAMAFQLLVRRGDAHLEHNDVSAALREFRKALTLKRDPLLALRVARTLLARDHHLDDALAFARAAYKIEAGSVDALRILSEIYIKKQSPADAIYHLERALELQPDAADLLAQLQELRA</sequence>
<dbReference type="SUPFAM" id="SSF46565">
    <property type="entry name" value="Chaperone J-domain"/>
    <property type="match status" value="1"/>
</dbReference>
<dbReference type="SMART" id="SM00271">
    <property type="entry name" value="DnaJ"/>
    <property type="match status" value="1"/>
</dbReference>
<dbReference type="PANTHER" id="PTHR44825:SF1">
    <property type="entry name" value="DNAJ HOMOLOG SUBFAMILY C MEMBER 4"/>
    <property type="match status" value="1"/>
</dbReference>
<dbReference type="EMBL" id="QHKO01000001">
    <property type="protein sequence ID" value="RAL25467.1"/>
    <property type="molecule type" value="Genomic_DNA"/>
</dbReference>
<evidence type="ECO:0000256" key="1">
    <source>
        <dbReference type="PROSITE-ProRule" id="PRU00339"/>
    </source>
</evidence>
<feature type="region of interest" description="Disordered" evidence="2">
    <location>
        <begin position="75"/>
        <end position="96"/>
    </location>
</feature>
<protein>
    <recommendedName>
        <fullName evidence="3">J domain-containing protein</fullName>
    </recommendedName>
</protein>
<evidence type="ECO:0000313" key="4">
    <source>
        <dbReference type="EMBL" id="RAL25467.1"/>
    </source>
</evidence>
<dbReference type="PANTHER" id="PTHR44825">
    <property type="match status" value="1"/>
</dbReference>
<feature type="domain" description="J" evidence="3">
    <location>
        <begin position="148"/>
        <end position="219"/>
    </location>
</feature>
<dbReference type="InterPro" id="IPR036869">
    <property type="entry name" value="J_dom_sf"/>
</dbReference>
<dbReference type="OrthoDB" id="5513657at2"/>
<dbReference type="Gene3D" id="1.10.287.110">
    <property type="entry name" value="DnaJ domain"/>
    <property type="match status" value="1"/>
</dbReference>
<dbReference type="PROSITE" id="PS50005">
    <property type="entry name" value="TPR"/>
    <property type="match status" value="2"/>
</dbReference>
<dbReference type="Pfam" id="PF00226">
    <property type="entry name" value="DnaJ"/>
    <property type="match status" value="1"/>
</dbReference>
<dbReference type="CDD" id="cd06257">
    <property type="entry name" value="DnaJ"/>
    <property type="match status" value="1"/>
</dbReference>
<proteinExistence type="predicted"/>
<evidence type="ECO:0000259" key="3">
    <source>
        <dbReference type="PROSITE" id="PS50076"/>
    </source>
</evidence>